<keyword evidence="8" id="KW-0472">Membrane</keyword>
<sequence>MFTTGENSEIASVDHGGEFMFTRCSSAMVFAVLIILFCTRPLLAMDSSEAAFNSLLYQVQFVRLIKPSKQIEQDYRALTLGPMKLKQARVERIKSELQQFWASLGIPTNAMNMKSSENLFQQVISLEPLSKDYLATSNKIRYLLWLDQKGDWSELASNSWLKLGDKHSLVPEISRRLKGLGDLREYNPVSILFDANVKNGVRLFQQRHGLKLDGIIGPETLRWINIKPVKRAELLAINFINKTRYLASIEPSFLIINIPAFELELIDNGQVALQSRVIVGKPYRQTPLLSSRISNLVINPSWRVPRRLLTRDLLPKVREDGGYIQDRNFNVFDRQGEMVSKTAQEWQDLAHGHFPYRLVQKPGEGNTLGRYKFYFENKYSVYLHDTADKELFEESNRALSSGCIRIENVEGLANWMASNLVTDKQTWVDMQTERQKTQWFSLDQSLPVHLVYWTAWVDKWGAAQFRNDIYHRNSTLNLASARASP</sequence>
<keyword evidence="5 7" id="KW-0573">Peptidoglycan synthesis</keyword>
<dbReference type="PROSITE" id="PS52029">
    <property type="entry name" value="LD_TPASE"/>
    <property type="match status" value="1"/>
</dbReference>
<dbReference type="InterPro" id="IPR036366">
    <property type="entry name" value="PGBDSf"/>
</dbReference>
<gene>
    <name evidence="10" type="ORF">FM037_12290</name>
</gene>
<dbReference type="InterPro" id="IPR038063">
    <property type="entry name" value="Transpep_catalytic_dom"/>
</dbReference>
<keyword evidence="4 7" id="KW-0133">Cell shape</keyword>
<dbReference type="Pfam" id="PF01471">
    <property type="entry name" value="PG_binding_1"/>
    <property type="match status" value="1"/>
</dbReference>
<name>A0ABX5WXP6_9GAMM</name>
<protein>
    <submittedName>
        <fullName evidence="10">L,D-transpeptidase family protein</fullName>
    </submittedName>
</protein>
<organism evidence="10 11">
    <name type="scientific">Shewanella psychropiezotolerans</name>
    <dbReference type="NCBI Taxonomy" id="2593655"/>
    <lineage>
        <taxon>Bacteria</taxon>
        <taxon>Pseudomonadati</taxon>
        <taxon>Pseudomonadota</taxon>
        <taxon>Gammaproteobacteria</taxon>
        <taxon>Alteromonadales</taxon>
        <taxon>Shewanellaceae</taxon>
        <taxon>Shewanella</taxon>
    </lineage>
</organism>
<dbReference type="InterPro" id="IPR052905">
    <property type="entry name" value="LD-transpeptidase_YkuD-like"/>
</dbReference>
<dbReference type="InterPro" id="IPR005490">
    <property type="entry name" value="LD_TPept_cat_dom"/>
</dbReference>
<dbReference type="PANTHER" id="PTHR41533:SF1">
    <property type="entry name" value="L,D-TRANSPEPTIDASE YCBB-RELATED"/>
    <property type="match status" value="1"/>
</dbReference>
<dbReference type="EMBL" id="CP041614">
    <property type="protein sequence ID" value="QDO83877.1"/>
    <property type="molecule type" value="Genomic_DNA"/>
</dbReference>
<feature type="active site" description="Proton donor/acceptor" evidence="7">
    <location>
        <position position="384"/>
    </location>
</feature>
<evidence type="ECO:0000259" key="9">
    <source>
        <dbReference type="PROSITE" id="PS52029"/>
    </source>
</evidence>
<evidence type="ECO:0000256" key="4">
    <source>
        <dbReference type="ARBA" id="ARBA00022960"/>
    </source>
</evidence>
<keyword evidence="8" id="KW-0812">Transmembrane</keyword>
<accession>A0ABX5WXP6</accession>
<keyword evidence="6 7" id="KW-0961">Cell wall biogenesis/degradation</keyword>
<dbReference type="SUPFAM" id="SSF141523">
    <property type="entry name" value="L,D-transpeptidase catalytic domain-like"/>
    <property type="match status" value="1"/>
</dbReference>
<evidence type="ECO:0000256" key="1">
    <source>
        <dbReference type="ARBA" id="ARBA00004752"/>
    </source>
</evidence>
<evidence type="ECO:0000256" key="3">
    <source>
        <dbReference type="ARBA" id="ARBA00022679"/>
    </source>
</evidence>
<dbReference type="CDD" id="cd16913">
    <property type="entry name" value="YkuD_like"/>
    <property type="match status" value="1"/>
</dbReference>
<feature type="domain" description="L,D-TPase catalytic" evidence="9">
    <location>
        <begin position="252"/>
        <end position="431"/>
    </location>
</feature>
<evidence type="ECO:0000313" key="11">
    <source>
        <dbReference type="Proteomes" id="UP000315947"/>
    </source>
</evidence>
<dbReference type="InterPro" id="IPR002477">
    <property type="entry name" value="Peptidoglycan-bd-like"/>
</dbReference>
<evidence type="ECO:0000256" key="5">
    <source>
        <dbReference type="ARBA" id="ARBA00022984"/>
    </source>
</evidence>
<dbReference type="Gene3D" id="2.40.440.10">
    <property type="entry name" value="L,D-transpeptidase catalytic domain-like"/>
    <property type="match status" value="1"/>
</dbReference>
<feature type="transmembrane region" description="Helical" evidence="8">
    <location>
        <begin position="20"/>
        <end position="38"/>
    </location>
</feature>
<comment type="similarity">
    <text evidence="2">Belongs to the YkuD family.</text>
</comment>
<evidence type="ECO:0000313" key="10">
    <source>
        <dbReference type="EMBL" id="QDO83877.1"/>
    </source>
</evidence>
<evidence type="ECO:0000256" key="8">
    <source>
        <dbReference type="SAM" id="Phobius"/>
    </source>
</evidence>
<dbReference type="Gene3D" id="1.10.101.10">
    <property type="entry name" value="PGBD-like superfamily/PGBD"/>
    <property type="match status" value="1"/>
</dbReference>
<feature type="active site" description="Nucleophile" evidence="7">
    <location>
        <position position="403"/>
    </location>
</feature>
<dbReference type="InterPro" id="IPR036365">
    <property type="entry name" value="PGBD-like_sf"/>
</dbReference>
<evidence type="ECO:0000256" key="7">
    <source>
        <dbReference type="PROSITE-ProRule" id="PRU01373"/>
    </source>
</evidence>
<comment type="pathway">
    <text evidence="1 7">Cell wall biogenesis; peptidoglycan biosynthesis.</text>
</comment>
<keyword evidence="3" id="KW-0808">Transferase</keyword>
<evidence type="ECO:0000256" key="6">
    <source>
        <dbReference type="ARBA" id="ARBA00023316"/>
    </source>
</evidence>
<dbReference type="SUPFAM" id="SSF47090">
    <property type="entry name" value="PGBD-like"/>
    <property type="match status" value="1"/>
</dbReference>
<dbReference type="Proteomes" id="UP000315947">
    <property type="component" value="Chromosome"/>
</dbReference>
<reference evidence="10 11" key="1">
    <citation type="submission" date="2019-07" db="EMBL/GenBank/DDBJ databases">
        <title>Shewanella sp. YLB-06 whole genomic sequence.</title>
        <authorList>
            <person name="Yu L."/>
        </authorList>
    </citation>
    <scope>NUCLEOTIDE SEQUENCE [LARGE SCALE GENOMIC DNA]</scope>
    <source>
        <strain evidence="10 11">YLB-06</strain>
    </source>
</reference>
<keyword evidence="8" id="KW-1133">Transmembrane helix</keyword>
<evidence type="ECO:0000256" key="2">
    <source>
        <dbReference type="ARBA" id="ARBA00005992"/>
    </source>
</evidence>
<keyword evidence="11" id="KW-1185">Reference proteome</keyword>
<dbReference type="Pfam" id="PF03734">
    <property type="entry name" value="YkuD"/>
    <property type="match status" value="1"/>
</dbReference>
<dbReference type="PANTHER" id="PTHR41533">
    <property type="entry name" value="L,D-TRANSPEPTIDASE HI_1667-RELATED"/>
    <property type="match status" value="1"/>
</dbReference>
<proteinExistence type="inferred from homology"/>